<accession>A0A7R7XZX8</accession>
<gene>
    <name evidence="2" type="ORF">APUU_81089S</name>
</gene>
<dbReference type="GeneID" id="64980783"/>
<dbReference type="Proteomes" id="UP000654913">
    <property type="component" value="Chromosome 8"/>
</dbReference>
<protein>
    <recommendedName>
        <fullName evidence="4">Asp/Glu/hydantoin racemase</fullName>
    </recommendedName>
</protein>
<name>A0A7R7XZX8_9EURO</name>
<evidence type="ECO:0000313" key="2">
    <source>
        <dbReference type="EMBL" id="BCS30786.1"/>
    </source>
</evidence>
<sequence length="274" mass="29666">MGPLCAFTDDKVKVMLLNPIGGAEFNDFVVETVLNNKDPSTRVTITSLANRIGGTQTLAYPSIRPLLYSEMIRVCLQACRENYDVLIINCFGDPMVDELQQIAGDDMVVLGARQVAIQAASKISSKYAVLLPYDMKSSPDPLHQHVVADTRTAVAHLVVDMVFNNDLTPMDVESLRERLATQGKLAIKENGAEVLVLGCTAMLGCWQGLMRAVGVPVIDPTVAALRAAGKAGRVKRELVGGASTKRSGTFPTEKELKMIAESEPSYPFSGRIEI</sequence>
<dbReference type="InterPro" id="IPR015942">
    <property type="entry name" value="Asp/Glu/hydantoin_racemase"/>
</dbReference>
<dbReference type="AlphaFoldDB" id="A0A7R7XZX8"/>
<dbReference type="InterPro" id="IPR053714">
    <property type="entry name" value="Iso_Racemase_Enz_sf"/>
</dbReference>
<dbReference type="EMBL" id="AP024450">
    <property type="protein sequence ID" value="BCS30786.1"/>
    <property type="molecule type" value="Genomic_DNA"/>
</dbReference>
<dbReference type="KEGG" id="apuu:APUU_81089S"/>
<reference evidence="2" key="2">
    <citation type="submission" date="2021-02" db="EMBL/GenBank/DDBJ databases">
        <title>Aspergillus puulaauensis MK2 genome sequence.</title>
        <authorList>
            <person name="Futagami T."/>
            <person name="Mori K."/>
            <person name="Kadooka C."/>
            <person name="Tanaka T."/>
        </authorList>
    </citation>
    <scope>NUCLEOTIDE SEQUENCE</scope>
    <source>
        <strain evidence="2">MK2</strain>
    </source>
</reference>
<dbReference type="RefSeq" id="XP_041562972.1">
    <property type="nucleotide sequence ID" value="XM_041697442.1"/>
</dbReference>
<keyword evidence="3" id="KW-1185">Reference proteome</keyword>
<evidence type="ECO:0000256" key="1">
    <source>
        <dbReference type="ARBA" id="ARBA00038414"/>
    </source>
</evidence>
<proteinExistence type="inferred from homology"/>
<dbReference type="Gene3D" id="3.40.50.12500">
    <property type="match status" value="1"/>
</dbReference>
<dbReference type="OrthoDB" id="412018at2759"/>
<reference evidence="2" key="1">
    <citation type="submission" date="2021-01" db="EMBL/GenBank/DDBJ databases">
        <authorList>
            <consortium name="Aspergillus puulaauensis MK2 genome sequencing consortium"/>
            <person name="Kazuki M."/>
            <person name="Futagami T."/>
        </authorList>
    </citation>
    <scope>NUCLEOTIDE SEQUENCE</scope>
    <source>
        <strain evidence="2">MK2</strain>
    </source>
</reference>
<dbReference type="GO" id="GO:0047661">
    <property type="term" value="F:amino-acid racemase activity"/>
    <property type="evidence" value="ECO:0007669"/>
    <property type="project" value="InterPro"/>
</dbReference>
<evidence type="ECO:0000313" key="3">
    <source>
        <dbReference type="Proteomes" id="UP000654913"/>
    </source>
</evidence>
<organism evidence="2 3">
    <name type="scientific">Aspergillus puulaauensis</name>
    <dbReference type="NCBI Taxonomy" id="1220207"/>
    <lineage>
        <taxon>Eukaryota</taxon>
        <taxon>Fungi</taxon>
        <taxon>Dikarya</taxon>
        <taxon>Ascomycota</taxon>
        <taxon>Pezizomycotina</taxon>
        <taxon>Eurotiomycetes</taxon>
        <taxon>Eurotiomycetidae</taxon>
        <taxon>Eurotiales</taxon>
        <taxon>Aspergillaceae</taxon>
        <taxon>Aspergillus</taxon>
    </lineage>
</organism>
<dbReference type="Pfam" id="PF01177">
    <property type="entry name" value="Asp_Glu_race"/>
    <property type="match status" value="1"/>
</dbReference>
<evidence type="ECO:0008006" key="4">
    <source>
        <dbReference type="Google" id="ProtNLM"/>
    </source>
</evidence>
<comment type="similarity">
    <text evidence="1">Belongs to the HyuE racemase family.</text>
</comment>